<feature type="domain" description="ABC transporter" evidence="3">
    <location>
        <begin position="443"/>
        <end position="708"/>
    </location>
</feature>
<dbReference type="GO" id="GO:0005524">
    <property type="term" value="F:ATP binding"/>
    <property type="evidence" value="ECO:0007669"/>
    <property type="project" value="UniProtKB-KW"/>
</dbReference>
<dbReference type="GO" id="GO:0034040">
    <property type="term" value="F:ATPase-coupled lipid transmembrane transporter activity"/>
    <property type="evidence" value="ECO:0007669"/>
    <property type="project" value="TreeGrafter"/>
</dbReference>
<evidence type="ECO:0000313" key="5">
    <source>
        <dbReference type="Proteomes" id="UP001218218"/>
    </source>
</evidence>
<name>A0AAD7AUN9_9AGAR</name>
<keyword evidence="2" id="KW-0067">ATP-binding</keyword>
<evidence type="ECO:0000256" key="2">
    <source>
        <dbReference type="ARBA" id="ARBA00022840"/>
    </source>
</evidence>
<dbReference type="InterPro" id="IPR027417">
    <property type="entry name" value="P-loop_NTPase"/>
</dbReference>
<dbReference type="PANTHER" id="PTHR24221">
    <property type="entry name" value="ATP-BINDING CASSETTE SUB-FAMILY B"/>
    <property type="match status" value="1"/>
</dbReference>
<dbReference type="InterPro" id="IPR017871">
    <property type="entry name" value="ABC_transporter-like_CS"/>
</dbReference>
<gene>
    <name evidence="4" type="ORF">DFH08DRAFT_11192</name>
</gene>
<organism evidence="4 5">
    <name type="scientific">Mycena albidolilacea</name>
    <dbReference type="NCBI Taxonomy" id="1033008"/>
    <lineage>
        <taxon>Eukaryota</taxon>
        <taxon>Fungi</taxon>
        <taxon>Dikarya</taxon>
        <taxon>Basidiomycota</taxon>
        <taxon>Agaricomycotina</taxon>
        <taxon>Agaricomycetes</taxon>
        <taxon>Agaricomycetidae</taxon>
        <taxon>Agaricales</taxon>
        <taxon>Marasmiineae</taxon>
        <taxon>Mycenaceae</taxon>
        <taxon>Mycena</taxon>
    </lineage>
</organism>
<keyword evidence="4" id="KW-0378">Hydrolase</keyword>
<dbReference type="GO" id="GO:0016887">
    <property type="term" value="F:ATP hydrolysis activity"/>
    <property type="evidence" value="ECO:0007669"/>
    <property type="project" value="InterPro"/>
</dbReference>
<dbReference type="Pfam" id="PF00005">
    <property type="entry name" value="ABC_tran"/>
    <property type="match status" value="1"/>
</dbReference>
<dbReference type="Gene3D" id="3.40.50.300">
    <property type="entry name" value="P-loop containing nucleotide triphosphate hydrolases"/>
    <property type="match status" value="1"/>
</dbReference>
<comment type="caution">
    <text evidence="4">The sequence shown here is derived from an EMBL/GenBank/DDBJ whole genome shotgun (WGS) entry which is preliminary data.</text>
</comment>
<dbReference type="PROSITE" id="PS50893">
    <property type="entry name" value="ABC_TRANSPORTER_2"/>
    <property type="match status" value="1"/>
</dbReference>
<dbReference type="SMART" id="SM00382">
    <property type="entry name" value="AAA"/>
    <property type="match status" value="1"/>
</dbReference>
<dbReference type="InterPro" id="IPR003593">
    <property type="entry name" value="AAA+_ATPase"/>
</dbReference>
<sequence length="710" mass="78812">MCMSAVHRGPWSSMHQLFKTGRAWFPEEYYLPSQPLKHSEKPQPSVESAYDAWLESRVLPRGELLVPGAHRSFSLCNVKLASVIVRRCAVGFFAHILSLHPVRTALMMALNIVRSIFPAFRGYSQALIIDELQSLVTSGNFTWSRLLHLITTELVRRIFESVLDSFAASNETIVMDSARFYVEYVQMEQRVRLDIPTLSDPVVRDLLHESDLFARSFSGSGFGLLSPLDFIRIISLATEILSHALLIMSLTGGATHYGVLLLSIFSATLPLFVTWFGCPQTHAESLYTPREAKAADRQEKMRNLAYNDAHRPEIQVFGLSSWILSTWASARKVVLDSEQSQQFRDSSLLSKLNFSDFLFALQNIPLVLLLQTSSASLGSLTLYRSSIQSVILASRNLLATSQMVFQGIFFMSAFCAGKTLKPRLQPDEEDAVCYQPSPRGASITACGLSYTYPGCSEPALKDVNFTLQSGETLAIVGYNGSGKSTLAKILLRVVDHDLGDLSINGFDIRRYNPSDYHQHLTAVFQGFSKFNTTVRENVGMGRAEKLRSRATIETAIHLAEADNVVNSLPYGLRTILETPGFESMSYSGSGCTGSSRQHGLSGGEWQRVAIARAFMRANEPQVDLLLFDEPTSSLDAHAQNQIFDTIDKMSRSPTTGERIKSCVFITHRLSTARRADKVALMKNGTISEFGTHDELLQMNGAYAALYRASV</sequence>
<dbReference type="InterPro" id="IPR039421">
    <property type="entry name" value="Type_1_exporter"/>
</dbReference>
<keyword evidence="1" id="KW-0547">Nucleotide-binding</keyword>
<protein>
    <submittedName>
        <fullName evidence="4">P-loop containing nucleoside triphosphate hydrolase protein</fullName>
    </submittedName>
</protein>
<keyword evidence="5" id="KW-1185">Reference proteome</keyword>
<evidence type="ECO:0000313" key="4">
    <source>
        <dbReference type="EMBL" id="KAJ7367980.1"/>
    </source>
</evidence>
<evidence type="ECO:0000259" key="3">
    <source>
        <dbReference type="PROSITE" id="PS50893"/>
    </source>
</evidence>
<accession>A0AAD7AUN9</accession>
<dbReference type="PANTHER" id="PTHR24221:SF646">
    <property type="entry name" value="HAEMOLYSIN SECRETION ATP-BINDING PROTEIN"/>
    <property type="match status" value="1"/>
</dbReference>
<dbReference type="SUPFAM" id="SSF52540">
    <property type="entry name" value="P-loop containing nucleoside triphosphate hydrolases"/>
    <property type="match status" value="1"/>
</dbReference>
<dbReference type="AlphaFoldDB" id="A0AAD7AUN9"/>
<dbReference type="EMBL" id="JARIHO010000001">
    <property type="protein sequence ID" value="KAJ7367980.1"/>
    <property type="molecule type" value="Genomic_DNA"/>
</dbReference>
<reference evidence="4" key="1">
    <citation type="submission" date="2023-03" db="EMBL/GenBank/DDBJ databases">
        <title>Massive genome expansion in bonnet fungi (Mycena s.s.) driven by repeated elements and novel gene families across ecological guilds.</title>
        <authorList>
            <consortium name="Lawrence Berkeley National Laboratory"/>
            <person name="Harder C.B."/>
            <person name="Miyauchi S."/>
            <person name="Viragh M."/>
            <person name="Kuo A."/>
            <person name="Thoen E."/>
            <person name="Andreopoulos B."/>
            <person name="Lu D."/>
            <person name="Skrede I."/>
            <person name="Drula E."/>
            <person name="Henrissat B."/>
            <person name="Morin E."/>
            <person name="Kohler A."/>
            <person name="Barry K."/>
            <person name="LaButti K."/>
            <person name="Morin E."/>
            <person name="Salamov A."/>
            <person name="Lipzen A."/>
            <person name="Mereny Z."/>
            <person name="Hegedus B."/>
            <person name="Baldrian P."/>
            <person name="Stursova M."/>
            <person name="Weitz H."/>
            <person name="Taylor A."/>
            <person name="Grigoriev I.V."/>
            <person name="Nagy L.G."/>
            <person name="Martin F."/>
            <person name="Kauserud H."/>
        </authorList>
    </citation>
    <scope>NUCLEOTIDE SEQUENCE</scope>
    <source>
        <strain evidence="4">CBHHK002</strain>
    </source>
</reference>
<dbReference type="PROSITE" id="PS00211">
    <property type="entry name" value="ABC_TRANSPORTER_1"/>
    <property type="match status" value="1"/>
</dbReference>
<dbReference type="InterPro" id="IPR003439">
    <property type="entry name" value="ABC_transporter-like_ATP-bd"/>
</dbReference>
<dbReference type="Proteomes" id="UP001218218">
    <property type="component" value="Unassembled WGS sequence"/>
</dbReference>
<proteinExistence type="predicted"/>
<evidence type="ECO:0000256" key="1">
    <source>
        <dbReference type="ARBA" id="ARBA00022741"/>
    </source>
</evidence>